<organism evidence="1">
    <name type="scientific">Siphoviridae sp. ct91l7</name>
    <dbReference type="NCBI Taxonomy" id="2826173"/>
    <lineage>
        <taxon>Viruses</taxon>
        <taxon>Duplodnaviria</taxon>
        <taxon>Heunggongvirae</taxon>
        <taxon>Uroviricota</taxon>
        <taxon>Caudoviricetes</taxon>
    </lineage>
</organism>
<reference evidence="1" key="1">
    <citation type="journal article" date="2021" name="Proc. Natl. Acad. Sci. U.S.A.">
        <title>A Catalog of Tens of Thousands of Viruses from Human Metagenomes Reveals Hidden Associations with Chronic Diseases.</title>
        <authorList>
            <person name="Tisza M.J."/>
            <person name="Buck C.B."/>
        </authorList>
    </citation>
    <scope>NUCLEOTIDE SEQUENCE</scope>
    <source>
        <strain evidence="1">Ct91l7</strain>
    </source>
</reference>
<proteinExistence type="predicted"/>
<evidence type="ECO:0000313" key="1">
    <source>
        <dbReference type="EMBL" id="DAD86849.1"/>
    </source>
</evidence>
<sequence length="30" mass="3591">MTQYADETRLYSVKPTQSYHVRQCPEFVRG</sequence>
<dbReference type="EMBL" id="BK015008">
    <property type="protein sequence ID" value="DAD86849.1"/>
    <property type="molecule type" value="Genomic_DNA"/>
</dbReference>
<name>A0A8S5MWY1_9CAUD</name>
<accession>A0A8S5MWY1</accession>
<protein>
    <submittedName>
        <fullName evidence="1">Uncharacterized protein</fullName>
    </submittedName>
</protein>